<organism evidence="4 5">
    <name type="scientific">Papaver atlanticum</name>
    <dbReference type="NCBI Taxonomy" id="357466"/>
    <lineage>
        <taxon>Eukaryota</taxon>
        <taxon>Viridiplantae</taxon>
        <taxon>Streptophyta</taxon>
        <taxon>Embryophyta</taxon>
        <taxon>Tracheophyta</taxon>
        <taxon>Spermatophyta</taxon>
        <taxon>Magnoliopsida</taxon>
        <taxon>Ranunculales</taxon>
        <taxon>Papaveraceae</taxon>
        <taxon>Papaveroideae</taxon>
        <taxon>Papaver</taxon>
    </lineage>
</organism>
<keyword evidence="1" id="KW-0505">Motor protein</keyword>
<dbReference type="EMBL" id="JAJJMB010003267">
    <property type="protein sequence ID" value="KAI3948450.1"/>
    <property type="molecule type" value="Genomic_DNA"/>
</dbReference>
<comment type="similarity">
    <text evidence="2">Belongs to the TRAFAC class myosin-kinesin ATPase superfamily. Kinesin family.</text>
</comment>
<comment type="caution">
    <text evidence="2">Lacks conserved residue(s) required for the propagation of feature annotation.</text>
</comment>
<dbReference type="GO" id="GO:0005524">
    <property type="term" value="F:ATP binding"/>
    <property type="evidence" value="ECO:0007669"/>
    <property type="project" value="InterPro"/>
</dbReference>
<dbReference type="GO" id="GO:0007018">
    <property type="term" value="P:microtubule-based movement"/>
    <property type="evidence" value="ECO:0007669"/>
    <property type="project" value="InterPro"/>
</dbReference>
<dbReference type="InterPro" id="IPR036961">
    <property type="entry name" value="Kinesin_motor_dom_sf"/>
</dbReference>
<dbReference type="InterPro" id="IPR031852">
    <property type="entry name" value="Vik1/Cik1_MT-bd"/>
</dbReference>
<evidence type="ECO:0000313" key="4">
    <source>
        <dbReference type="EMBL" id="KAI3948450.1"/>
    </source>
</evidence>
<evidence type="ECO:0000256" key="1">
    <source>
        <dbReference type="ARBA" id="ARBA00023175"/>
    </source>
</evidence>
<dbReference type="InterPro" id="IPR027417">
    <property type="entry name" value="P-loop_NTPase"/>
</dbReference>
<feature type="domain" description="Kinesin motor" evidence="3">
    <location>
        <begin position="50"/>
        <end position="118"/>
    </location>
</feature>
<dbReference type="Proteomes" id="UP001202328">
    <property type="component" value="Unassembled WGS sequence"/>
</dbReference>
<gene>
    <name evidence="4" type="ORF">MKW98_019200</name>
</gene>
<dbReference type="InterPro" id="IPR001752">
    <property type="entry name" value="Kinesin_motor_dom"/>
</dbReference>
<dbReference type="GO" id="GO:0015630">
    <property type="term" value="C:microtubule cytoskeleton"/>
    <property type="evidence" value="ECO:0007669"/>
    <property type="project" value="TreeGrafter"/>
</dbReference>
<dbReference type="Gene3D" id="3.40.850.10">
    <property type="entry name" value="Kinesin motor domain"/>
    <property type="match status" value="1"/>
</dbReference>
<comment type="caution">
    <text evidence="4">The sequence shown here is derived from an EMBL/GenBank/DDBJ whole genome shotgun (WGS) entry which is preliminary data.</text>
</comment>
<dbReference type="InterPro" id="IPR027640">
    <property type="entry name" value="Kinesin-like_fam"/>
</dbReference>
<dbReference type="AlphaFoldDB" id="A0AAD4XU43"/>
<dbReference type="PROSITE" id="PS50067">
    <property type="entry name" value="KINESIN_MOTOR_2"/>
    <property type="match status" value="1"/>
</dbReference>
<evidence type="ECO:0000313" key="5">
    <source>
        <dbReference type="Proteomes" id="UP001202328"/>
    </source>
</evidence>
<reference evidence="4" key="1">
    <citation type="submission" date="2022-04" db="EMBL/GenBank/DDBJ databases">
        <title>A functionally conserved STORR gene fusion in Papaver species that diverged 16.8 million years ago.</title>
        <authorList>
            <person name="Catania T."/>
        </authorList>
    </citation>
    <scope>NUCLEOTIDE SEQUENCE</scope>
    <source>
        <strain evidence="4">S-188037</strain>
    </source>
</reference>
<name>A0AAD4XU43_9MAGN</name>
<dbReference type="PANTHER" id="PTHR47972">
    <property type="entry name" value="KINESIN-LIKE PROTEIN KLP-3"/>
    <property type="match status" value="1"/>
</dbReference>
<dbReference type="PANTHER" id="PTHR47972:SF23">
    <property type="entry name" value="KINESIN MOTOR DOMAIN-CONTAINING PROTEIN"/>
    <property type="match status" value="1"/>
</dbReference>
<proteinExistence type="inferred from homology"/>
<sequence length="118" mass="13370">MCSSSEIKDYDVCSAVSKIQENLAALYAHLNQLNLKRRQTLNEFLDLKGNIRVFCRIKPTSSGEKYNHQEVAIALDSTNVMLKLHANKSKLYCFDRVFHPDTSQGTQPSQFSTDVSEV</sequence>
<dbReference type="GO" id="GO:0008017">
    <property type="term" value="F:microtubule binding"/>
    <property type="evidence" value="ECO:0007669"/>
    <property type="project" value="InterPro"/>
</dbReference>
<dbReference type="GO" id="GO:0003777">
    <property type="term" value="F:microtubule motor activity"/>
    <property type="evidence" value="ECO:0007669"/>
    <property type="project" value="InterPro"/>
</dbReference>
<protein>
    <recommendedName>
        <fullName evidence="3">Kinesin motor domain-containing protein</fullName>
    </recommendedName>
</protein>
<dbReference type="Pfam" id="PF16796">
    <property type="entry name" value="Microtub_bd"/>
    <property type="match status" value="1"/>
</dbReference>
<evidence type="ECO:0000256" key="2">
    <source>
        <dbReference type="PROSITE-ProRule" id="PRU00283"/>
    </source>
</evidence>
<evidence type="ECO:0000259" key="3">
    <source>
        <dbReference type="PROSITE" id="PS50067"/>
    </source>
</evidence>
<dbReference type="SUPFAM" id="SSF52540">
    <property type="entry name" value="P-loop containing nucleoside triphosphate hydrolases"/>
    <property type="match status" value="1"/>
</dbReference>
<accession>A0AAD4XU43</accession>
<keyword evidence="5" id="KW-1185">Reference proteome</keyword>